<dbReference type="GO" id="GO:0005886">
    <property type="term" value="C:plasma membrane"/>
    <property type="evidence" value="ECO:0007669"/>
    <property type="project" value="TreeGrafter"/>
</dbReference>
<evidence type="ECO:0008006" key="6">
    <source>
        <dbReference type="Google" id="ProtNLM"/>
    </source>
</evidence>
<evidence type="ECO:0000256" key="3">
    <source>
        <dbReference type="SAM" id="Phobius"/>
    </source>
</evidence>
<dbReference type="PANTHER" id="PTHR11328:SF49">
    <property type="entry name" value="MAJOR FACILITATOR SUPERFAMILY DOMAIN-CONTAINING PROTEIN 12-LIKE PROTEIN"/>
    <property type="match status" value="1"/>
</dbReference>
<dbReference type="Proteomes" id="UP000092462">
    <property type="component" value="Unassembled WGS sequence"/>
</dbReference>
<feature type="region of interest" description="Disordered" evidence="2">
    <location>
        <begin position="120"/>
        <end position="142"/>
    </location>
</feature>
<sequence length="379" mass="41623">NSQLVWESVYFAIAILIFQAAWAIVQISHLAMIPEMSRTQKDRSDLTTLRYSGAILSNLIVYNITWAVLQGRSAQSTTIGPSDAFRFRDLALIITLIGVSMSVLFHFSLALANYEERRQHGGSGQRQAEQRTATESDRLLSSTSNNDQVSVISSRFRRDILKNPLLYQNALLYVFSRLFMTTSLIYIPLWIDERSASPPVDGGTASPDKSVDHIAIVPLVSFFGSFVASLVLKSLNRFISHQAAYLFGSLVGIAGCVLVAFVSPTDALEILLTVAILFGTGSSITMISSLCITADMVPSTDLGGFIYSAVTFADKLITGIAVMAIETMKCSKRKDCPEYYKRVLSYACGGAACLGIITLISLQITRLCCRRYRRIDVST</sequence>
<keyword evidence="3" id="KW-0472">Membrane</keyword>
<dbReference type="VEuPathDB" id="VectorBase:PPAPM1_006578"/>
<keyword evidence="3" id="KW-1133">Transmembrane helix</keyword>
<evidence type="ECO:0000313" key="4">
    <source>
        <dbReference type="EnsemblMetazoa" id="PPAI002393-PA"/>
    </source>
</evidence>
<dbReference type="EMBL" id="AJVK01024638">
    <property type="status" value="NOT_ANNOTATED_CDS"/>
    <property type="molecule type" value="Genomic_DNA"/>
</dbReference>
<dbReference type="GO" id="GO:0015293">
    <property type="term" value="F:symporter activity"/>
    <property type="evidence" value="ECO:0007669"/>
    <property type="project" value="InterPro"/>
</dbReference>
<dbReference type="EnsemblMetazoa" id="PPAI002393-RA">
    <property type="protein sequence ID" value="PPAI002393-PA"/>
    <property type="gene ID" value="PPAI002393"/>
</dbReference>
<feature type="transmembrane region" description="Helical" evidence="3">
    <location>
        <begin position="344"/>
        <end position="364"/>
    </location>
</feature>
<feature type="compositionally biased region" description="Basic and acidic residues" evidence="2">
    <location>
        <begin position="128"/>
        <end position="138"/>
    </location>
</feature>
<dbReference type="PANTHER" id="PTHR11328">
    <property type="entry name" value="MAJOR FACILITATOR SUPERFAMILY DOMAIN-CONTAINING PROTEIN"/>
    <property type="match status" value="1"/>
</dbReference>
<dbReference type="Gene3D" id="1.20.1250.20">
    <property type="entry name" value="MFS general substrate transporter like domains"/>
    <property type="match status" value="1"/>
</dbReference>
<name>A0A1B0D4I5_PHLPP</name>
<dbReference type="GO" id="GO:0008643">
    <property type="term" value="P:carbohydrate transport"/>
    <property type="evidence" value="ECO:0007669"/>
    <property type="project" value="InterPro"/>
</dbReference>
<dbReference type="AlphaFoldDB" id="A0A1B0D4I5"/>
<accession>A0A1B0D4I5</accession>
<keyword evidence="5" id="KW-1185">Reference proteome</keyword>
<reference evidence="4" key="1">
    <citation type="submission" date="2022-08" db="UniProtKB">
        <authorList>
            <consortium name="EnsemblMetazoa"/>
        </authorList>
    </citation>
    <scope>IDENTIFICATION</scope>
    <source>
        <strain evidence="4">Israel</strain>
    </source>
</reference>
<dbReference type="InterPro" id="IPR039672">
    <property type="entry name" value="MFS_2"/>
</dbReference>
<evidence type="ECO:0000313" key="5">
    <source>
        <dbReference type="Proteomes" id="UP000092462"/>
    </source>
</evidence>
<feature type="transmembrane region" description="Helical" evidence="3">
    <location>
        <begin position="12"/>
        <end position="31"/>
    </location>
</feature>
<comment type="similarity">
    <text evidence="1">Belongs to the major facilitator superfamily.</text>
</comment>
<proteinExistence type="inferred from homology"/>
<feature type="transmembrane region" description="Helical" evidence="3">
    <location>
        <begin position="90"/>
        <end position="112"/>
    </location>
</feature>
<dbReference type="Pfam" id="PF13347">
    <property type="entry name" value="MFS_2"/>
    <property type="match status" value="1"/>
</dbReference>
<dbReference type="VEuPathDB" id="VectorBase:PPAI002393"/>
<feature type="transmembrane region" description="Helical" evidence="3">
    <location>
        <begin position="270"/>
        <end position="292"/>
    </location>
</feature>
<protein>
    <recommendedName>
        <fullName evidence="6">Major facilitator superfamily (MFS) profile domain-containing protein</fullName>
    </recommendedName>
</protein>
<feature type="transmembrane region" description="Helical" evidence="3">
    <location>
        <begin position="244"/>
        <end position="264"/>
    </location>
</feature>
<organism evidence="4 5">
    <name type="scientific">Phlebotomus papatasi</name>
    <name type="common">Sandfly</name>
    <dbReference type="NCBI Taxonomy" id="29031"/>
    <lineage>
        <taxon>Eukaryota</taxon>
        <taxon>Metazoa</taxon>
        <taxon>Ecdysozoa</taxon>
        <taxon>Arthropoda</taxon>
        <taxon>Hexapoda</taxon>
        <taxon>Insecta</taxon>
        <taxon>Pterygota</taxon>
        <taxon>Neoptera</taxon>
        <taxon>Endopterygota</taxon>
        <taxon>Diptera</taxon>
        <taxon>Nematocera</taxon>
        <taxon>Psychodoidea</taxon>
        <taxon>Psychodidae</taxon>
        <taxon>Phlebotomus</taxon>
        <taxon>Phlebotomus</taxon>
    </lineage>
</organism>
<evidence type="ECO:0000256" key="2">
    <source>
        <dbReference type="SAM" id="MobiDB-lite"/>
    </source>
</evidence>
<feature type="transmembrane region" description="Helical" evidence="3">
    <location>
        <begin position="170"/>
        <end position="191"/>
    </location>
</feature>
<feature type="transmembrane region" description="Helical" evidence="3">
    <location>
        <begin position="211"/>
        <end position="232"/>
    </location>
</feature>
<keyword evidence="3" id="KW-0812">Transmembrane</keyword>
<feature type="transmembrane region" description="Helical" evidence="3">
    <location>
        <begin position="304"/>
        <end position="324"/>
    </location>
</feature>
<dbReference type="SUPFAM" id="SSF103473">
    <property type="entry name" value="MFS general substrate transporter"/>
    <property type="match status" value="1"/>
</dbReference>
<dbReference type="InterPro" id="IPR036259">
    <property type="entry name" value="MFS_trans_sf"/>
</dbReference>
<evidence type="ECO:0000256" key="1">
    <source>
        <dbReference type="ARBA" id="ARBA00008335"/>
    </source>
</evidence>
<feature type="transmembrane region" description="Helical" evidence="3">
    <location>
        <begin position="51"/>
        <end position="70"/>
    </location>
</feature>